<comment type="similarity">
    <text evidence="1 8">Belongs to the SOS response-associated peptidase family.</text>
</comment>
<keyword evidence="6" id="KW-0238">DNA-binding</keyword>
<dbReference type="GO" id="GO:0006508">
    <property type="term" value="P:proteolysis"/>
    <property type="evidence" value="ECO:0007669"/>
    <property type="project" value="UniProtKB-KW"/>
</dbReference>
<evidence type="ECO:0000256" key="4">
    <source>
        <dbReference type="ARBA" id="ARBA00022801"/>
    </source>
</evidence>
<keyword evidence="4 8" id="KW-0378">Hydrolase</keyword>
<dbReference type="Proteomes" id="UP000823902">
    <property type="component" value="Unassembled WGS sequence"/>
</dbReference>
<name>A0A9D2QE05_9FIRM</name>
<evidence type="ECO:0000256" key="3">
    <source>
        <dbReference type="ARBA" id="ARBA00022763"/>
    </source>
</evidence>
<dbReference type="GO" id="GO:0008233">
    <property type="term" value="F:peptidase activity"/>
    <property type="evidence" value="ECO:0007669"/>
    <property type="project" value="UniProtKB-KW"/>
</dbReference>
<dbReference type="AlphaFoldDB" id="A0A9D2QE05"/>
<sequence>MCGRYYMSDDTIWEIERRIGVRISQLWRELRDGTRDICPSQYAIILRAEKDYLNAEKMRWGFPDFQGKGLLINARAESALQKKTYRDSMLNRRCVIPAKGFYEWNSAKEKFVFESTENPVLFLAGCYNWFESERDSSAVRSTGTAGNQREERFVILTTEARGRAAQIHERMPLLLRAEEVRTWLFDNEKTEQFLRREPEEMLECKTDYEQLSLF</sequence>
<protein>
    <recommendedName>
        <fullName evidence="8">Abasic site processing protein</fullName>
        <ecNumber evidence="8">3.4.-.-</ecNumber>
    </recommendedName>
</protein>
<dbReference type="PANTHER" id="PTHR13604">
    <property type="entry name" value="DC12-RELATED"/>
    <property type="match status" value="1"/>
</dbReference>
<reference evidence="9" key="1">
    <citation type="journal article" date="2021" name="PeerJ">
        <title>Extensive microbial diversity within the chicken gut microbiome revealed by metagenomics and culture.</title>
        <authorList>
            <person name="Gilroy R."/>
            <person name="Ravi A."/>
            <person name="Getino M."/>
            <person name="Pursley I."/>
            <person name="Horton D.L."/>
            <person name="Alikhan N.F."/>
            <person name="Baker D."/>
            <person name="Gharbi K."/>
            <person name="Hall N."/>
            <person name="Watson M."/>
            <person name="Adriaenssens E.M."/>
            <person name="Foster-Nyarko E."/>
            <person name="Jarju S."/>
            <person name="Secka A."/>
            <person name="Antonio M."/>
            <person name="Oren A."/>
            <person name="Chaudhuri R.R."/>
            <person name="La Ragione R."/>
            <person name="Hildebrand F."/>
            <person name="Pallen M.J."/>
        </authorList>
    </citation>
    <scope>NUCLEOTIDE SEQUENCE</scope>
    <source>
        <strain evidence="9">CHK196-7946</strain>
    </source>
</reference>
<proteinExistence type="inferred from homology"/>
<dbReference type="Gene3D" id="3.90.1680.10">
    <property type="entry name" value="SOS response associated peptidase-like"/>
    <property type="match status" value="1"/>
</dbReference>
<evidence type="ECO:0000256" key="6">
    <source>
        <dbReference type="ARBA" id="ARBA00023125"/>
    </source>
</evidence>
<comment type="caution">
    <text evidence="9">The sequence shown here is derived from an EMBL/GenBank/DDBJ whole genome shotgun (WGS) entry which is preliminary data.</text>
</comment>
<gene>
    <name evidence="9" type="ORF">H9697_12470</name>
</gene>
<accession>A0A9D2QE05</accession>
<reference evidence="9" key="2">
    <citation type="submission" date="2021-04" db="EMBL/GenBank/DDBJ databases">
        <authorList>
            <person name="Gilroy R."/>
        </authorList>
    </citation>
    <scope>NUCLEOTIDE SEQUENCE</scope>
    <source>
        <strain evidence="9">CHK196-7946</strain>
    </source>
</reference>
<evidence type="ECO:0000256" key="2">
    <source>
        <dbReference type="ARBA" id="ARBA00022670"/>
    </source>
</evidence>
<dbReference type="GO" id="GO:0106300">
    <property type="term" value="P:protein-DNA covalent cross-linking repair"/>
    <property type="evidence" value="ECO:0007669"/>
    <property type="project" value="InterPro"/>
</dbReference>
<evidence type="ECO:0000256" key="1">
    <source>
        <dbReference type="ARBA" id="ARBA00008136"/>
    </source>
</evidence>
<dbReference type="EMBL" id="DWVY01000064">
    <property type="protein sequence ID" value="HJC75735.1"/>
    <property type="molecule type" value="Genomic_DNA"/>
</dbReference>
<evidence type="ECO:0000256" key="7">
    <source>
        <dbReference type="ARBA" id="ARBA00023239"/>
    </source>
</evidence>
<dbReference type="InterPro" id="IPR036590">
    <property type="entry name" value="SRAP-like"/>
</dbReference>
<dbReference type="GO" id="GO:0003697">
    <property type="term" value="F:single-stranded DNA binding"/>
    <property type="evidence" value="ECO:0007669"/>
    <property type="project" value="InterPro"/>
</dbReference>
<dbReference type="SUPFAM" id="SSF143081">
    <property type="entry name" value="BB1717-like"/>
    <property type="match status" value="1"/>
</dbReference>
<keyword evidence="5" id="KW-0190">Covalent protein-DNA linkage</keyword>
<evidence type="ECO:0000313" key="10">
    <source>
        <dbReference type="Proteomes" id="UP000823902"/>
    </source>
</evidence>
<keyword evidence="7" id="KW-0456">Lyase</keyword>
<dbReference type="InterPro" id="IPR003738">
    <property type="entry name" value="SRAP"/>
</dbReference>
<organism evidence="9 10">
    <name type="scientific">Candidatus Mediterraneibacter faecavium</name>
    <dbReference type="NCBI Taxonomy" id="2838668"/>
    <lineage>
        <taxon>Bacteria</taxon>
        <taxon>Bacillati</taxon>
        <taxon>Bacillota</taxon>
        <taxon>Clostridia</taxon>
        <taxon>Lachnospirales</taxon>
        <taxon>Lachnospiraceae</taxon>
        <taxon>Mediterraneibacter</taxon>
    </lineage>
</organism>
<dbReference type="PANTHER" id="PTHR13604:SF0">
    <property type="entry name" value="ABASIC SITE PROCESSING PROTEIN HMCES"/>
    <property type="match status" value="1"/>
</dbReference>
<evidence type="ECO:0000256" key="8">
    <source>
        <dbReference type="RuleBase" id="RU364100"/>
    </source>
</evidence>
<keyword evidence="3" id="KW-0227">DNA damage</keyword>
<keyword evidence="2 8" id="KW-0645">Protease</keyword>
<dbReference type="EC" id="3.4.-.-" evidence="8"/>
<evidence type="ECO:0000313" key="9">
    <source>
        <dbReference type="EMBL" id="HJC75735.1"/>
    </source>
</evidence>
<evidence type="ECO:0000256" key="5">
    <source>
        <dbReference type="ARBA" id="ARBA00023124"/>
    </source>
</evidence>
<dbReference type="Pfam" id="PF02586">
    <property type="entry name" value="SRAP"/>
    <property type="match status" value="1"/>
</dbReference>
<dbReference type="GO" id="GO:0016829">
    <property type="term" value="F:lyase activity"/>
    <property type="evidence" value="ECO:0007669"/>
    <property type="project" value="UniProtKB-KW"/>
</dbReference>